<gene>
    <name evidence="2" type="ORF">QVD17_09418</name>
</gene>
<feature type="region of interest" description="Disordered" evidence="1">
    <location>
        <begin position="64"/>
        <end position="93"/>
    </location>
</feature>
<dbReference type="Proteomes" id="UP001229421">
    <property type="component" value="Unassembled WGS sequence"/>
</dbReference>
<sequence>MLCNFDVENVEAGLILWCSSSFVTFDVGNVEAGCILWCSSWFVAFDVGNVETDSFKNHSFAAPEFSSSSSYTTINSGTPPSQHHMRSPTTSLS</sequence>
<dbReference type="AlphaFoldDB" id="A0AAD8L4A9"/>
<reference evidence="2" key="1">
    <citation type="journal article" date="2023" name="bioRxiv">
        <title>Improved chromosome-level genome assembly for marigold (Tagetes erecta).</title>
        <authorList>
            <person name="Jiang F."/>
            <person name="Yuan L."/>
            <person name="Wang S."/>
            <person name="Wang H."/>
            <person name="Xu D."/>
            <person name="Wang A."/>
            <person name="Fan W."/>
        </authorList>
    </citation>
    <scope>NUCLEOTIDE SEQUENCE</scope>
    <source>
        <strain evidence="2">WSJ</strain>
        <tissue evidence="2">Leaf</tissue>
    </source>
</reference>
<comment type="caution">
    <text evidence="2">The sequence shown here is derived from an EMBL/GenBank/DDBJ whole genome shotgun (WGS) entry which is preliminary data.</text>
</comment>
<proteinExistence type="predicted"/>
<dbReference type="EMBL" id="JAUHHV010000002">
    <property type="protein sequence ID" value="KAK1432521.1"/>
    <property type="molecule type" value="Genomic_DNA"/>
</dbReference>
<name>A0AAD8L4A9_TARER</name>
<evidence type="ECO:0000256" key="1">
    <source>
        <dbReference type="SAM" id="MobiDB-lite"/>
    </source>
</evidence>
<keyword evidence="3" id="KW-1185">Reference proteome</keyword>
<organism evidence="2 3">
    <name type="scientific">Tagetes erecta</name>
    <name type="common">African marigold</name>
    <dbReference type="NCBI Taxonomy" id="13708"/>
    <lineage>
        <taxon>Eukaryota</taxon>
        <taxon>Viridiplantae</taxon>
        <taxon>Streptophyta</taxon>
        <taxon>Embryophyta</taxon>
        <taxon>Tracheophyta</taxon>
        <taxon>Spermatophyta</taxon>
        <taxon>Magnoliopsida</taxon>
        <taxon>eudicotyledons</taxon>
        <taxon>Gunneridae</taxon>
        <taxon>Pentapetalae</taxon>
        <taxon>asterids</taxon>
        <taxon>campanulids</taxon>
        <taxon>Asterales</taxon>
        <taxon>Asteraceae</taxon>
        <taxon>Asteroideae</taxon>
        <taxon>Heliantheae alliance</taxon>
        <taxon>Tageteae</taxon>
        <taxon>Tagetes</taxon>
    </lineage>
</organism>
<evidence type="ECO:0000313" key="2">
    <source>
        <dbReference type="EMBL" id="KAK1432521.1"/>
    </source>
</evidence>
<protein>
    <submittedName>
        <fullName evidence="2">Uncharacterized protein</fullName>
    </submittedName>
</protein>
<evidence type="ECO:0000313" key="3">
    <source>
        <dbReference type="Proteomes" id="UP001229421"/>
    </source>
</evidence>
<feature type="compositionally biased region" description="Polar residues" evidence="1">
    <location>
        <begin position="71"/>
        <end position="93"/>
    </location>
</feature>
<accession>A0AAD8L4A9</accession>